<organism evidence="1">
    <name type="scientific">Pseudomonas phage Touem01</name>
    <dbReference type="NCBI Taxonomy" id="3138548"/>
    <lineage>
        <taxon>Viruses</taxon>
    </lineage>
</organism>
<evidence type="ECO:0000313" key="1">
    <source>
        <dbReference type="EMBL" id="XAI70555.1"/>
    </source>
</evidence>
<sequence>MNFEEADKKANSMLQELGAGWVKALQDGHGYGWICRVNNGQCSVSFNENSQRYDAFIGSGMSFTASSAFPRTALSAAAQKMSDNLAKITAERNAILSIVSATMAVGS</sequence>
<accession>A0AAU6W2K6</accession>
<name>A0AAU6W2K6_9VIRU</name>
<protein>
    <submittedName>
        <fullName evidence="1">Uncharacterized protein</fullName>
    </submittedName>
</protein>
<reference evidence="1" key="1">
    <citation type="journal article" date="2024" name="J. Gen. Virol.">
        <title>Novel phages of Pseudomonas syringae unveil numerous potential auxiliary metabolic genes.</title>
        <authorList>
            <person name="Feltin C."/>
            <person name="Garneau J.R."/>
            <person name="Morris C.E."/>
            <person name="Berard A."/>
            <person name="Torres-Barcelo C."/>
        </authorList>
    </citation>
    <scope>NUCLEOTIDE SEQUENCE</scope>
</reference>
<proteinExistence type="predicted"/>
<gene>
    <name evidence="1" type="ORF">Touem01_00026</name>
</gene>
<dbReference type="EMBL" id="PP179325">
    <property type="protein sequence ID" value="XAI70555.1"/>
    <property type="molecule type" value="Genomic_DNA"/>
</dbReference>